<dbReference type="Proteomes" id="UP000183832">
    <property type="component" value="Unassembled WGS sequence"/>
</dbReference>
<dbReference type="AlphaFoldDB" id="A0A1J1IUY7"/>
<reference evidence="2 3" key="1">
    <citation type="submission" date="2015-04" db="EMBL/GenBank/DDBJ databases">
        <authorList>
            <person name="Syromyatnikov M.Y."/>
            <person name="Popov V.N."/>
        </authorList>
    </citation>
    <scope>NUCLEOTIDE SEQUENCE [LARGE SCALE GENOMIC DNA]</scope>
</reference>
<feature type="region of interest" description="Disordered" evidence="1">
    <location>
        <begin position="1"/>
        <end position="35"/>
    </location>
</feature>
<name>A0A1J1IUY7_9DIPT</name>
<organism evidence="2 3">
    <name type="scientific">Clunio marinus</name>
    <dbReference type="NCBI Taxonomy" id="568069"/>
    <lineage>
        <taxon>Eukaryota</taxon>
        <taxon>Metazoa</taxon>
        <taxon>Ecdysozoa</taxon>
        <taxon>Arthropoda</taxon>
        <taxon>Hexapoda</taxon>
        <taxon>Insecta</taxon>
        <taxon>Pterygota</taxon>
        <taxon>Neoptera</taxon>
        <taxon>Endopterygota</taxon>
        <taxon>Diptera</taxon>
        <taxon>Nematocera</taxon>
        <taxon>Chironomoidea</taxon>
        <taxon>Chironomidae</taxon>
        <taxon>Clunio</taxon>
    </lineage>
</organism>
<protein>
    <submittedName>
        <fullName evidence="2">CLUMA_CG016898, isoform A</fullName>
    </submittedName>
</protein>
<accession>A0A1J1IUY7</accession>
<evidence type="ECO:0000313" key="2">
    <source>
        <dbReference type="EMBL" id="CRL03522.1"/>
    </source>
</evidence>
<keyword evidence="3" id="KW-1185">Reference proteome</keyword>
<sequence length="74" mass="8453">MFYEKARTFSSEPEESEKANGMGRHGQEKEEMKRKEEASVLFTNIYPTAQHCFAVSDKISSLYVSKTDNEAEKA</sequence>
<dbReference type="EMBL" id="CVRI01000059">
    <property type="protein sequence ID" value="CRL03522.1"/>
    <property type="molecule type" value="Genomic_DNA"/>
</dbReference>
<evidence type="ECO:0000313" key="3">
    <source>
        <dbReference type="Proteomes" id="UP000183832"/>
    </source>
</evidence>
<evidence type="ECO:0000256" key="1">
    <source>
        <dbReference type="SAM" id="MobiDB-lite"/>
    </source>
</evidence>
<proteinExistence type="predicted"/>
<feature type="compositionally biased region" description="Basic and acidic residues" evidence="1">
    <location>
        <begin position="25"/>
        <end position="35"/>
    </location>
</feature>
<gene>
    <name evidence="2" type="ORF">CLUMA_CG016898</name>
</gene>